<dbReference type="FunFam" id="3.20.20.100:FF:000015">
    <property type="entry name" value="Oxidoreductase, aldo/keto reductase family"/>
    <property type="match status" value="1"/>
</dbReference>
<dbReference type="PRINTS" id="PR00069">
    <property type="entry name" value="ALDKETRDTASE"/>
</dbReference>
<comment type="similarity">
    <text evidence="1">Belongs to the aldo/keto reductase family.</text>
</comment>
<feature type="site" description="Lowers pKa of active site Tyr" evidence="5">
    <location>
        <position position="90"/>
    </location>
</feature>
<gene>
    <name evidence="7" type="ORF">CspeluHIS016_0406650</name>
</gene>
<evidence type="ECO:0000256" key="3">
    <source>
        <dbReference type="PIRSR" id="PIRSR000097-1"/>
    </source>
</evidence>
<evidence type="ECO:0000256" key="1">
    <source>
        <dbReference type="ARBA" id="ARBA00007905"/>
    </source>
</evidence>
<protein>
    <recommendedName>
        <fullName evidence="6">NADP-dependent oxidoreductase domain-containing protein</fullName>
    </recommendedName>
</protein>
<sequence>MAAPQTPTSLAATYRMLDGRDIPAFGLGVWAMSDKQTRAAVTWALEAGYRHIDTAEWYENEGAVGDGLRAFLSSPAGAGMTRDDIFITSKLMHNRSYDDTLADLRASLARAGLDYFDMYLLHAPTGGSMMQAKRDGLARSIGVSNFSPKHLQEIVARGDEMPAVNQIDLHPFMRHQEYVASCREHGILLEAWAPLARGLRFEHPVIETVAEKYGKTPAQVHLRWGLQHGYIVIPKSASRNRIIENADVFDFALSAADMEQLDALDEGLTTDWDITKLD</sequence>
<dbReference type="InterPro" id="IPR023210">
    <property type="entry name" value="NADP_OxRdtase_dom"/>
</dbReference>
<evidence type="ECO:0000256" key="5">
    <source>
        <dbReference type="PIRSR" id="PIRSR000097-3"/>
    </source>
</evidence>
<dbReference type="GO" id="GO:0016491">
    <property type="term" value="F:oxidoreductase activity"/>
    <property type="evidence" value="ECO:0007669"/>
    <property type="project" value="UniProtKB-KW"/>
</dbReference>
<feature type="domain" description="NADP-dependent oxidoreductase" evidence="6">
    <location>
        <begin position="25"/>
        <end position="266"/>
    </location>
</feature>
<feature type="binding site" evidence="4">
    <location>
        <position position="122"/>
    </location>
    <ligand>
        <name>substrate</name>
    </ligand>
</feature>
<name>A0AAD3YC93_9TREE</name>
<dbReference type="AlphaFoldDB" id="A0AAD3YC93"/>
<organism evidence="7 8">
    <name type="scientific">Cutaneotrichosporon spelunceum</name>
    <dbReference type="NCBI Taxonomy" id="1672016"/>
    <lineage>
        <taxon>Eukaryota</taxon>
        <taxon>Fungi</taxon>
        <taxon>Dikarya</taxon>
        <taxon>Basidiomycota</taxon>
        <taxon>Agaricomycotina</taxon>
        <taxon>Tremellomycetes</taxon>
        <taxon>Trichosporonales</taxon>
        <taxon>Trichosporonaceae</taxon>
        <taxon>Cutaneotrichosporon</taxon>
    </lineage>
</organism>
<dbReference type="PANTHER" id="PTHR43827">
    <property type="entry name" value="2,5-DIKETO-D-GLUCONIC ACID REDUCTASE"/>
    <property type="match status" value="1"/>
</dbReference>
<proteinExistence type="inferred from homology"/>
<dbReference type="SUPFAM" id="SSF51430">
    <property type="entry name" value="NAD(P)-linked oxidoreductase"/>
    <property type="match status" value="1"/>
</dbReference>
<dbReference type="Gene3D" id="3.20.20.100">
    <property type="entry name" value="NADP-dependent oxidoreductase domain"/>
    <property type="match status" value="1"/>
</dbReference>
<evidence type="ECO:0000259" key="6">
    <source>
        <dbReference type="Pfam" id="PF00248"/>
    </source>
</evidence>
<evidence type="ECO:0000313" key="7">
    <source>
        <dbReference type="EMBL" id="GMK57831.1"/>
    </source>
</evidence>
<dbReference type="PROSITE" id="PS00062">
    <property type="entry name" value="ALDOKETO_REDUCTASE_2"/>
    <property type="match status" value="1"/>
</dbReference>
<dbReference type="PIRSF" id="PIRSF000097">
    <property type="entry name" value="AKR"/>
    <property type="match status" value="1"/>
</dbReference>
<evidence type="ECO:0000256" key="4">
    <source>
        <dbReference type="PIRSR" id="PIRSR000097-2"/>
    </source>
</evidence>
<dbReference type="InterPro" id="IPR020471">
    <property type="entry name" value="AKR"/>
</dbReference>
<accession>A0AAD3YC93</accession>
<dbReference type="InterPro" id="IPR018170">
    <property type="entry name" value="Aldo/ket_reductase_CS"/>
</dbReference>
<dbReference type="Proteomes" id="UP001222932">
    <property type="component" value="Unassembled WGS sequence"/>
</dbReference>
<evidence type="ECO:0000256" key="2">
    <source>
        <dbReference type="ARBA" id="ARBA00023002"/>
    </source>
</evidence>
<reference evidence="7" key="2">
    <citation type="submission" date="2023-06" db="EMBL/GenBank/DDBJ databases">
        <authorList>
            <person name="Kobayashi Y."/>
            <person name="Kayamori A."/>
            <person name="Aoki K."/>
            <person name="Shiwa Y."/>
            <person name="Fujita N."/>
            <person name="Sugita T."/>
            <person name="Iwasaki W."/>
            <person name="Tanaka N."/>
            <person name="Takashima M."/>
        </authorList>
    </citation>
    <scope>NUCLEOTIDE SEQUENCE</scope>
    <source>
        <strain evidence="7">HIS016</strain>
    </source>
</reference>
<reference evidence="7" key="1">
    <citation type="journal article" date="2023" name="BMC Genomics">
        <title>Chromosome-level genome assemblies of Cutaneotrichosporon spp. (Trichosporonales, Basidiomycota) reveal imbalanced evolution between nucleotide sequences and chromosome synteny.</title>
        <authorList>
            <person name="Kobayashi Y."/>
            <person name="Kayamori A."/>
            <person name="Aoki K."/>
            <person name="Shiwa Y."/>
            <person name="Matsutani M."/>
            <person name="Fujita N."/>
            <person name="Sugita T."/>
            <person name="Iwasaki W."/>
            <person name="Tanaka N."/>
            <person name="Takashima M."/>
        </authorList>
    </citation>
    <scope>NUCLEOTIDE SEQUENCE</scope>
    <source>
        <strain evidence="7">HIS016</strain>
    </source>
</reference>
<dbReference type="EMBL" id="BTCM01000004">
    <property type="protein sequence ID" value="GMK57831.1"/>
    <property type="molecule type" value="Genomic_DNA"/>
</dbReference>
<evidence type="ECO:0000313" key="8">
    <source>
        <dbReference type="Proteomes" id="UP001222932"/>
    </source>
</evidence>
<dbReference type="CDD" id="cd19071">
    <property type="entry name" value="AKR_AKR1-5-like"/>
    <property type="match status" value="1"/>
</dbReference>
<feature type="active site" description="Proton donor" evidence="3">
    <location>
        <position position="58"/>
    </location>
</feature>
<dbReference type="PANTHER" id="PTHR43827:SF13">
    <property type="entry name" value="ALDO_KETO REDUCTASE FAMILY PROTEIN"/>
    <property type="match status" value="1"/>
</dbReference>
<dbReference type="PROSITE" id="PS00798">
    <property type="entry name" value="ALDOKETO_REDUCTASE_1"/>
    <property type="match status" value="1"/>
</dbReference>
<keyword evidence="8" id="KW-1185">Reference proteome</keyword>
<keyword evidence="2" id="KW-0560">Oxidoreductase</keyword>
<dbReference type="PROSITE" id="PS00063">
    <property type="entry name" value="ALDOKETO_REDUCTASE_3"/>
    <property type="match status" value="1"/>
</dbReference>
<dbReference type="Pfam" id="PF00248">
    <property type="entry name" value="Aldo_ket_red"/>
    <property type="match status" value="1"/>
</dbReference>
<comment type="caution">
    <text evidence="7">The sequence shown here is derived from an EMBL/GenBank/DDBJ whole genome shotgun (WGS) entry which is preliminary data.</text>
</comment>
<dbReference type="InterPro" id="IPR036812">
    <property type="entry name" value="NAD(P)_OxRdtase_dom_sf"/>
</dbReference>